<feature type="transmembrane region" description="Helical" evidence="1">
    <location>
        <begin position="12"/>
        <end position="33"/>
    </location>
</feature>
<evidence type="ECO:0000256" key="1">
    <source>
        <dbReference type="SAM" id="Phobius"/>
    </source>
</evidence>
<organism evidence="2 3">
    <name type="scientific">Coniochaeta ligniaria NRRL 30616</name>
    <dbReference type="NCBI Taxonomy" id="1408157"/>
    <lineage>
        <taxon>Eukaryota</taxon>
        <taxon>Fungi</taxon>
        <taxon>Dikarya</taxon>
        <taxon>Ascomycota</taxon>
        <taxon>Pezizomycotina</taxon>
        <taxon>Sordariomycetes</taxon>
        <taxon>Sordariomycetidae</taxon>
        <taxon>Coniochaetales</taxon>
        <taxon>Coniochaetaceae</taxon>
        <taxon>Coniochaeta</taxon>
    </lineage>
</organism>
<keyword evidence="1" id="KW-0472">Membrane</keyword>
<evidence type="ECO:0000313" key="3">
    <source>
        <dbReference type="Proteomes" id="UP000182658"/>
    </source>
</evidence>
<proteinExistence type="predicted"/>
<dbReference type="AlphaFoldDB" id="A0A1J7ITQ6"/>
<name>A0A1J7ITQ6_9PEZI</name>
<accession>A0A1J7ITQ6</accession>
<keyword evidence="1" id="KW-0812">Transmembrane</keyword>
<gene>
    <name evidence="2" type="ORF">CONLIGDRAFT_283829</name>
</gene>
<evidence type="ECO:0000313" key="2">
    <source>
        <dbReference type="EMBL" id="OIW30563.1"/>
    </source>
</evidence>
<dbReference type="Proteomes" id="UP000182658">
    <property type="component" value="Unassembled WGS sequence"/>
</dbReference>
<keyword evidence="1" id="KW-1133">Transmembrane helix</keyword>
<reference evidence="2 3" key="1">
    <citation type="submission" date="2016-10" db="EMBL/GenBank/DDBJ databases">
        <title>Draft genome sequence of Coniochaeta ligniaria NRRL30616, a lignocellulolytic fungus for bioabatement of inhibitors in plant biomass hydrolysates.</title>
        <authorList>
            <consortium name="DOE Joint Genome Institute"/>
            <person name="Jimenez D.J."/>
            <person name="Hector R.E."/>
            <person name="Riley R."/>
            <person name="Sun H."/>
            <person name="Grigoriev I.V."/>
            <person name="Van Elsas J.D."/>
            <person name="Nichols N.N."/>
        </authorList>
    </citation>
    <scope>NUCLEOTIDE SEQUENCE [LARGE SCALE GENOMIC DNA]</scope>
    <source>
        <strain evidence="2 3">NRRL 30616</strain>
    </source>
</reference>
<dbReference type="EMBL" id="KV875096">
    <property type="protein sequence ID" value="OIW30563.1"/>
    <property type="molecule type" value="Genomic_DNA"/>
</dbReference>
<keyword evidence="3" id="KW-1185">Reference proteome</keyword>
<protein>
    <submittedName>
        <fullName evidence="2">Uncharacterized protein</fullName>
    </submittedName>
</protein>
<sequence>MPLSPPSFKGTITLFGTSAIYLLFHGEFSILGCSRPHIRSVESADASCSCGSGTTPT</sequence>
<dbReference type="InParanoid" id="A0A1J7ITQ6"/>